<keyword evidence="3" id="KW-0645">Protease</keyword>
<evidence type="ECO:0000256" key="1">
    <source>
        <dbReference type="ARBA" id="ARBA00001947"/>
    </source>
</evidence>
<evidence type="ECO:0000256" key="2">
    <source>
        <dbReference type="ARBA" id="ARBA00007261"/>
    </source>
</evidence>
<evidence type="ECO:0000256" key="7">
    <source>
        <dbReference type="ARBA" id="ARBA00023049"/>
    </source>
</evidence>
<keyword evidence="7" id="KW-0482">Metalloprotease</keyword>
<evidence type="ECO:0000256" key="3">
    <source>
        <dbReference type="ARBA" id="ARBA00022670"/>
    </source>
</evidence>
<dbReference type="Pfam" id="PF05193">
    <property type="entry name" value="Peptidase_M16_C"/>
    <property type="match status" value="2"/>
</dbReference>
<gene>
    <name evidence="11" type="ORF">JBKA6_1026</name>
</gene>
<dbReference type="Pfam" id="PF00675">
    <property type="entry name" value="Peptidase_M16"/>
    <property type="match status" value="1"/>
</dbReference>
<evidence type="ECO:0000256" key="6">
    <source>
        <dbReference type="ARBA" id="ARBA00022833"/>
    </source>
</evidence>
<accession>A0A1J1DYP9</accession>
<dbReference type="GO" id="GO:0006508">
    <property type="term" value="P:proteolysis"/>
    <property type="evidence" value="ECO:0007669"/>
    <property type="project" value="UniProtKB-KW"/>
</dbReference>
<dbReference type="GO" id="GO:0004222">
    <property type="term" value="F:metalloendopeptidase activity"/>
    <property type="evidence" value="ECO:0007669"/>
    <property type="project" value="InterPro"/>
</dbReference>
<comment type="cofactor">
    <cofactor evidence="1">
        <name>Zn(2+)</name>
        <dbReference type="ChEBI" id="CHEBI:29105"/>
    </cofactor>
</comment>
<keyword evidence="6" id="KW-0862">Zinc</keyword>
<protein>
    <submittedName>
        <fullName evidence="11">Peptidase M16</fullName>
    </submittedName>
</protein>
<dbReference type="InterPro" id="IPR050626">
    <property type="entry name" value="Peptidase_M16"/>
</dbReference>
<dbReference type="Gene3D" id="3.30.830.10">
    <property type="entry name" value="Metalloenzyme, LuxS/M16 peptidase-like"/>
    <property type="match status" value="4"/>
</dbReference>
<dbReference type="InterPro" id="IPR007863">
    <property type="entry name" value="Peptidase_M16_C"/>
</dbReference>
<dbReference type="KEGG" id="ise:JBKA6_1026"/>
<sequence length="921" mass="106773">MSKNLDEPKIQTYIAVKAGSSYDPKDNTGLAHYLEHMLFKGTSKIGTLDWEKEKVLLKRISDLYEKHKAESDPKKKSKIYEEIDRVSLEASNYSIASEYDKLISHMGATGTNAHTWVDETIYYNKIPSNELNNWLYLESERFGQLVLRLFHTELETVYEEFNRAQDMDERKVIDALYSGLFPTHPYGQQTTLGKAEHLRNPSMIAIHEYFNKYYVPNNMALILVGDLDFDKTIAEVDATFGQFKRGEALSLELPKEKAITAPLIKEVFGPSAQEVHIAFRCQGAKSEEEKFVTLANMILYNEKAGLIDINLIQKQLIQKAMSSYISYNDYGDHSLFAVPKEGQTLQQAKDLLLEQIEKLKRGEFEEWMIEAVVNDLKVSQMKKYQDNTSLAKAYYKAFIHNREWIDKLNFLDELKKITKEELVDFANKFYRDNYVCVFKRKGEDKSILKVKNPNVSPINLNRDNNSDFAIDFYTRKSTELKPKFIDYSLAIQKKYTKSAIEVSYIDNKINDLFELDIIFDMGKNNNRKLPLAIRYTKYLGTDKYSPEDLKKEFYKIGIKYSTISSKDRSGLRLTGLQENLHKGLELLEHFCNNLVPNQEHYDNYVLKIDKNRKDSVDSKEDIIEGLIEYSTYGENSSLRDIFSMDELKSISPGELVDLFKGMMSYKHRIFYYGKDVDSTLSVLDKYHIVSHANKLKDYPKAKEYLELETGNNVYFAQYDMVQCMILFLAKGEKFSIDNMIVSKLFNSYFGMGLSSIVFQEIREARSLAYSAYFAYSNPSHEQKSNYLVSFVGTQTDKMTQAIEAMTDLIRNMPESEKSFNTAKESVLKDVASKRITKSNIFWEYERLNKLGISSDLTEQIYDRIKDMTIEDLRNFFEVQIKSGSYDIMVIGNKSDINMSYLNNLGNLKEIDIHDLFNYEKA</sequence>
<dbReference type="AlphaFoldDB" id="A0A1J1DYP9"/>
<dbReference type="PANTHER" id="PTHR43690">
    <property type="entry name" value="NARDILYSIN"/>
    <property type="match status" value="1"/>
</dbReference>
<dbReference type="InterPro" id="IPR011249">
    <property type="entry name" value="Metalloenz_LuxS/M16"/>
</dbReference>
<organism evidence="11 12">
    <name type="scientific">Ichthyobacterium seriolicida</name>
    <dbReference type="NCBI Taxonomy" id="242600"/>
    <lineage>
        <taxon>Bacteria</taxon>
        <taxon>Pseudomonadati</taxon>
        <taxon>Bacteroidota</taxon>
        <taxon>Flavobacteriia</taxon>
        <taxon>Flavobacteriales</taxon>
        <taxon>Ichthyobacteriaceae</taxon>
        <taxon>Ichthyobacterium</taxon>
    </lineage>
</organism>
<keyword evidence="4" id="KW-0479">Metal-binding</keyword>
<evidence type="ECO:0000313" key="11">
    <source>
        <dbReference type="EMBL" id="BAV95039.1"/>
    </source>
</evidence>
<evidence type="ECO:0000313" key="12">
    <source>
        <dbReference type="Proteomes" id="UP000243197"/>
    </source>
</evidence>
<evidence type="ECO:0000256" key="4">
    <source>
        <dbReference type="ARBA" id="ARBA00022723"/>
    </source>
</evidence>
<feature type="domain" description="Peptidase M16 C-terminal" evidence="10">
    <location>
        <begin position="699"/>
        <end position="824"/>
    </location>
</feature>
<dbReference type="PROSITE" id="PS00143">
    <property type="entry name" value="INSULINASE"/>
    <property type="match status" value="1"/>
</dbReference>
<dbReference type="GO" id="GO:0046872">
    <property type="term" value="F:metal ion binding"/>
    <property type="evidence" value="ECO:0007669"/>
    <property type="project" value="UniProtKB-KW"/>
</dbReference>
<keyword evidence="5" id="KW-0378">Hydrolase</keyword>
<keyword evidence="12" id="KW-1185">Reference proteome</keyword>
<evidence type="ECO:0000256" key="8">
    <source>
        <dbReference type="RuleBase" id="RU004447"/>
    </source>
</evidence>
<dbReference type="Proteomes" id="UP000243197">
    <property type="component" value="Chromosome"/>
</dbReference>
<evidence type="ECO:0000256" key="5">
    <source>
        <dbReference type="ARBA" id="ARBA00022801"/>
    </source>
</evidence>
<reference evidence="11 12" key="1">
    <citation type="submission" date="2014-03" db="EMBL/GenBank/DDBJ databases">
        <title>complete genome sequence of Flavobacteriaceae bacterium JBKA-6.</title>
        <authorList>
            <person name="Takano T."/>
            <person name="Nakamura Y."/>
            <person name="Takuma S."/>
            <person name="Yasuike M."/>
            <person name="Matsuyama T."/>
            <person name="Sakai T."/>
            <person name="Fujiwara A."/>
            <person name="Kimoto K."/>
            <person name="Fukuda Y."/>
            <person name="Kondo H."/>
            <person name="Hirono I."/>
            <person name="Nakayasu C."/>
        </authorList>
    </citation>
    <scope>NUCLEOTIDE SEQUENCE [LARGE SCALE GENOMIC DNA]</scope>
    <source>
        <strain evidence="11 12">JBKA-6</strain>
    </source>
</reference>
<dbReference type="OrthoDB" id="9811314at2"/>
<dbReference type="InterPro" id="IPR011765">
    <property type="entry name" value="Pept_M16_N"/>
</dbReference>
<comment type="similarity">
    <text evidence="2 8">Belongs to the peptidase M16 family.</text>
</comment>
<dbReference type="SUPFAM" id="SSF63411">
    <property type="entry name" value="LuxS/MPP-like metallohydrolase"/>
    <property type="match status" value="4"/>
</dbReference>
<dbReference type="InterPro" id="IPR001431">
    <property type="entry name" value="Pept_M16_Zn_BS"/>
</dbReference>
<proteinExistence type="inferred from homology"/>
<feature type="domain" description="Peptidase M16 N-terminal" evidence="9">
    <location>
        <begin position="12"/>
        <end position="45"/>
    </location>
</feature>
<dbReference type="EMBL" id="AP014564">
    <property type="protein sequence ID" value="BAV95039.1"/>
    <property type="molecule type" value="Genomic_DNA"/>
</dbReference>
<feature type="domain" description="Peptidase M16 C-terminal" evidence="10">
    <location>
        <begin position="206"/>
        <end position="374"/>
    </location>
</feature>
<name>A0A1J1DYP9_9FLAO</name>
<evidence type="ECO:0000259" key="10">
    <source>
        <dbReference type="Pfam" id="PF05193"/>
    </source>
</evidence>
<evidence type="ECO:0000259" key="9">
    <source>
        <dbReference type="Pfam" id="PF00675"/>
    </source>
</evidence>
<dbReference type="PANTHER" id="PTHR43690:SF17">
    <property type="entry name" value="PROTEIN YHJJ"/>
    <property type="match status" value="1"/>
</dbReference>